<dbReference type="RefSeq" id="WP_270684899.1">
    <property type="nucleotide sequence ID" value="NZ_JAQFWQ010000017.1"/>
</dbReference>
<proteinExistence type="predicted"/>
<dbReference type="Proteomes" id="UP001527866">
    <property type="component" value="Unassembled WGS sequence"/>
</dbReference>
<keyword evidence="2" id="KW-1185">Reference proteome</keyword>
<comment type="caution">
    <text evidence="1">The sequence shown here is derived from an EMBL/GenBank/DDBJ whole genome shotgun (WGS) entry which is preliminary data.</text>
</comment>
<protein>
    <submittedName>
        <fullName evidence="1">Uncharacterized protein</fullName>
    </submittedName>
</protein>
<accession>A0ABT4U1S6</accession>
<name>A0ABT4U1S6_9ACTN</name>
<gene>
    <name evidence="1" type="ORF">O4J56_08395</name>
</gene>
<evidence type="ECO:0000313" key="2">
    <source>
        <dbReference type="Proteomes" id="UP001527866"/>
    </source>
</evidence>
<dbReference type="EMBL" id="JAQFWQ010000017">
    <property type="protein sequence ID" value="MDA2810651.1"/>
    <property type="molecule type" value="Genomic_DNA"/>
</dbReference>
<sequence length="129" mass="14440">MSVTYAAPRLDGDSYSRFVELALHYTRWGLGYTSDGVALLFTAAHGGHDVGFSCRDLEDFAALLAATDHYLAHLPRPRVRPYLDAHERRAACREAKDLRALTALARRLGRDEVRDAPFRRAMPGCGRPR</sequence>
<evidence type="ECO:0000313" key="1">
    <source>
        <dbReference type="EMBL" id="MDA2810651.1"/>
    </source>
</evidence>
<reference evidence="1 2" key="1">
    <citation type="submission" date="2023-01" db="EMBL/GenBank/DDBJ databases">
        <title>Draft genome sequence of Nocardiopsis sp. RSe5-2 isolated from halophytes.</title>
        <authorList>
            <person name="Duangmal K."/>
            <person name="Chantavorakit T."/>
        </authorList>
    </citation>
    <scope>NUCLEOTIDE SEQUENCE [LARGE SCALE GENOMIC DNA]</scope>
    <source>
        <strain evidence="1 2">RSe5-2</strain>
    </source>
</reference>
<organism evidence="1 2">
    <name type="scientific">Nocardiopsis endophytica</name>
    <dbReference type="NCBI Taxonomy" id="3018445"/>
    <lineage>
        <taxon>Bacteria</taxon>
        <taxon>Bacillati</taxon>
        <taxon>Actinomycetota</taxon>
        <taxon>Actinomycetes</taxon>
        <taxon>Streptosporangiales</taxon>
        <taxon>Nocardiopsidaceae</taxon>
        <taxon>Nocardiopsis</taxon>
    </lineage>
</organism>